<proteinExistence type="inferred from homology"/>
<sequence length="308" mass="34136">MKKILVIGACGQIGTELTAALRQRYGQTAVIAADITGADVQLNVMDKVALHSLVLKEKVVEIYHLAAMLSASGEQQPTKAWELNMQGLLNVLNVAKTDQLKVFWPSSIAVFGPSSPKAFAPQHSVAEPSTVYGISKVAGELWCQYYHAQYGVDVRSLRYPGLISHTAQPGGGTTDYAVDIFHQALKHRQYTNFIKAHTAMPMMYMPDAIRATLELMDAPAEKLSIRTGYNVHALSFTPEQLAAEITKHLPAFKMYYKPDFRQQIADSWPASVNDKCARDDWGWQPYYDLSGMVTDMLKNLSSRSAAQH</sequence>
<protein>
    <submittedName>
        <fullName evidence="3">Nucleoside-diphosphate-sugar epimerase</fullName>
    </submittedName>
</protein>
<dbReference type="Gene3D" id="3.40.50.720">
    <property type="entry name" value="NAD(P)-binding Rossmann-like Domain"/>
    <property type="match status" value="1"/>
</dbReference>
<dbReference type="RefSeq" id="WP_091151891.1">
    <property type="nucleotide sequence ID" value="NZ_FNAI01000010.1"/>
</dbReference>
<keyword evidence="4" id="KW-1185">Reference proteome</keyword>
<dbReference type="OrthoDB" id="9779902at2"/>
<feature type="domain" description="NAD-dependent epimerase/dehydratase" evidence="2">
    <location>
        <begin position="4"/>
        <end position="223"/>
    </location>
</feature>
<evidence type="ECO:0000259" key="2">
    <source>
        <dbReference type="Pfam" id="PF01370"/>
    </source>
</evidence>
<dbReference type="AlphaFoldDB" id="A0A1G7GBG7"/>
<dbReference type="Pfam" id="PF01370">
    <property type="entry name" value="Epimerase"/>
    <property type="match status" value="1"/>
</dbReference>
<name>A0A1G7GBG7_9SPHI</name>
<dbReference type="InterPro" id="IPR036291">
    <property type="entry name" value="NAD(P)-bd_dom_sf"/>
</dbReference>
<accession>A0A1G7GBG7</accession>
<dbReference type="PANTHER" id="PTHR42687:SF1">
    <property type="entry name" value="L-THREONINE 3-DEHYDROGENASE, MITOCHONDRIAL"/>
    <property type="match status" value="1"/>
</dbReference>
<reference evidence="3 4" key="1">
    <citation type="submission" date="2016-10" db="EMBL/GenBank/DDBJ databases">
        <authorList>
            <person name="de Groot N.N."/>
        </authorList>
    </citation>
    <scope>NUCLEOTIDE SEQUENCE [LARGE SCALE GENOMIC DNA]</scope>
    <source>
        <strain evidence="3 4">47C3B</strain>
    </source>
</reference>
<evidence type="ECO:0000313" key="3">
    <source>
        <dbReference type="EMBL" id="SDE85369.1"/>
    </source>
</evidence>
<organism evidence="3 4">
    <name type="scientific">Mucilaginibacter pineti</name>
    <dbReference type="NCBI Taxonomy" id="1391627"/>
    <lineage>
        <taxon>Bacteria</taxon>
        <taxon>Pseudomonadati</taxon>
        <taxon>Bacteroidota</taxon>
        <taxon>Sphingobacteriia</taxon>
        <taxon>Sphingobacteriales</taxon>
        <taxon>Sphingobacteriaceae</taxon>
        <taxon>Mucilaginibacter</taxon>
    </lineage>
</organism>
<dbReference type="FunFam" id="3.40.50.720:FF:000077">
    <property type="entry name" value="L-threonine 3-dehydrogenase, mitochondrial"/>
    <property type="match status" value="1"/>
</dbReference>
<comment type="similarity">
    <text evidence="1">Belongs to the NAD(P)-dependent epimerase/dehydratase family.</text>
</comment>
<evidence type="ECO:0000256" key="1">
    <source>
        <dbReference type="ARBA" id="ARBA00007637"/>
    </source>
</evidence>
<dbReference type="InterPro" id="IPR001509">
    <property type="entry name" value="Epimerase_deHydtase"/>
</dbReference>
<dbReference type="SUPFAM" id="SSF51735">
    <property type="entry name" value="NAD(P)-binding Rossmann-fold domains"/>
    <property type="match status" value="1"/>
</dbReference>
<dbReference type="EMBL" id="FNAI01000010">
    <property type="protein sequence ID" value="SDE85369.1"/>
    <property type="molecule type" value="Genomic_DNA"/>
</dbReference>
<dbReference type="InterPro" id="IPR051225">
    <property type="entry name" value="NAD(P)_epim/dehydratase"/>
</dbReference>
<dbReference type="Proteomes" id="UP000199072">
    <property type="component" value="Unassembled WGS sequence"/>
</dbReference>
<dbReference type="STRING" id="1391627.SAMN05216464_11060"/>
<gene>
    <name evidence="3" type="ORF">SAMN05216464_11060</name>
</gene>
<evidence type="ECO:0000313" key="4">
    <source>
        <dbReference type="Proteomes" id="UP000199072"/>
    </source>
</evidence>
<dbReference type="GO" id="GO:0008743">
    <property type="term" value="F:L-threonine 3-dehydrogenase activity"/>
    <property type="evidence" value="ECO:0007669"/>
    <property type="project" value="TreeGrafter"/>
</dbReference>
<dbReference type="GO" id="GO:0006567">
    <property type="term" value="P:L-threonine catabolic process"/>
    <property type="evidence" value="ECO:0007669"/>
    <property type="project" value="TreeGrafter"/>
</dbReference>
<dbReference type="PANTHER" id="PTHR42687">
    <property type="entry name" value="L-THREONINE 3-DEHYDROGENASE"/>
    <property type="match status" value="1"/>
</dbReference>